<evidence type="ECO:0000256" key="8">
    <source>
        <dbReference type="SAM" id="Coils"/>
    </source>
</evidence>
<keyword evidence="3 6" id="KW-0488">Methylation</keyword>
<dbReference type="Pfam" id="PF03462">
    <property type="entry name" value="PCRF"/>
    <property type="match status" value="1"/>
</dbReference>
<evidence type="ECO:0000256" key="1">
    <source>
        <dbReference type="ARBA" id="ARBA00002613"/>
    </source>
</evidence>
<comment type="subcellular location">
    <subcellularLocation>
        <location evidence="6">Cytoplasm</location>
    </subcellularLocation>
</comment>
<evidence type="ECO:0000256" key="5">
    <source>
        <dbReference type="ARBA" id="ARBA00022917"/>
    </source>
</evidence>
<comment type="PTM">
    <text evidence="6">Methylated by PrmC. Methylation increases the termination efficiency of RF2.</text>
</comment>
<keyword evidence="4 6" id="KW-0963">Cytoplasm</keyword>
<dbReference type="SUPFAM" id="SSF75620">
    <property type="entry name" value="Release factor"/>
    <property type="match status" value="1"/>
</dbReference>
<keyword evidence="5 6" id="KW-0648">Protein biosynthesis</keyword>
<dbReference type="Proteomes" id="UP000002200">
    <property type="component" value="Chromosome"/>
</dbReference>
<evidence type="ECO:0000313" key="11">
    <source>
        <dbReference type="Proteomes" id="UP000002200"/>
    </source>
</evidence>
<dbReference type="Gene3D" id="3.30.160.20">
    <property type="match status" value="1"/>
</dbReference>
<organism evidence="10 11">
    <name type="scientific">Tropheryma whipplei (strain Twist)</name>
    <name type="common">Whipple's bacillus</name>
    <dbReference type="NCBI Taxonomy" id="203267"/>
    <lineage>
        <taxon>Bacteria</taxon>
        <taxon>Bacillati</taxon>
        <taxon>Actinomycetota</taxon>
        <taxon>Actinomycetes</taxon>
        <taxon>Micrococcales</taxon>
        <taxon>Tropherymataceae</taxon>
        <taxon>Tropheryma</taxon>
    </lineage>
</organism>
<dbReference type="SMART" id="SM00937">
    <property type="entry name" value="PCRF"/>
    <property type="match status" value="1"/>
</dbReference>
<comment type="similarity">
    <text evidence="2 6">Belongs to the prokaryotic/mitochondrial release factor family.</text>
</comment>
<dbReference type="EMBL" id="AE014184">
    <property type="protein sequence ID" value="AAO44295.1"/>
    <property type="molecule type" value="Genomic_DNA"/>
</dbReference>
<dbReference type="RefSeq" id="WP_011096520.1">
    <property type="nucleotide sequence ID" value="NC_004572.3"/>
</dbReference>
<feature type="domain" description="Prokaryotic-type class I peptide chain release factors" evidence="9">
    <location>
        <begin position="244"/>
        <end position="260"/>
    </location>
</feature>
<evidence type="ECO:0000256" key="6">
    <source>
        <dbReference type="HAMAP-Rule" id="MF_00094"/>
    </source>
</evidence>
<gene>
    <name evidence="6 10" type="primary">prfB</name>
    <name evidence="10" type="ordered locus">TWT_198</name>
</gene>
<dbReference type="InterPro" id="IPR004374">
    <property type="entry name" value="PrfB"/>
</dbReference>
<accession>Q83N15</accession>
<evidence type="ECO:0000259" key="9">
    <source>
        <dbReference type="PROSITE" id="PS00745"/>
    </source>
</evidence>
<dbReference type="PROSITE" id="PS00745">
    <property type="entry name" value="RF_PROK_I"/>
    <property type="match status" value="1"/>
</dbReference>
<reference evidence="10 11" key="1">
    <citation type="journal article" date="2003" name="Genome Res.">
        <title>Tropheryma whipplei twist: a human pathogenic Actinobacteria with a reduced genome.</title>
        <authorList>
            <person name="Raoult D."/>
            <person name="Ogata H."/>
            <person name="Audic S."/>
            <person name="Robert C."/>
            <person name="Suhre K."/>
            <person name="Drancourt M."/>
            <person name="Claverie J.-M."/>
        </authorList>
    </citation>
    <scope>NUCLEOTIDE SEQUENCE [LARGE SCALE GENOMIC DNA]</scope>
    <source>
        <strain evidence="10 11">Twist</strain>
    </source>
</reference>
<dbReference type="InterPro" id="IPR045853">
    <property type="entry name" value="Pep_chain_release_fac_I_sf"/>
</dbReference>
<evidence type="ECO:0000256" key="4">
    <source>
        <dbReference type="ARBA" id="ARBA00022490"/>
    </source>
</evidence>
<dbReference type="InterPro" id="IPR005139">
    <property type="entry name" value="PCRF"/>
</dbReference>
<protein>
    <recommendedName>
        <fullName evidence="6 7">Peptide chain release factor 2</fullName>
        <shortName evidence="6">RF-2</shortName>
    </recommendedName>
</protein>
<sequence>MNITELFDSLKEIEKTFSEITSVVSPVLLSKRIAELTARVSDPDLWTTPDRAQQIARELSITKAQLDRLTNLEAQLDEMRVLVTLLENEHDAGLLDEGSRKAKLLLEEANHLLIQNMLNNEYDCYPAVLTIRAGAGGIDAADFAQMLLRMYIRWAQKHSSEAIVMDISYAEEAGIRSATLRIDLPFAFGKLHQESGTHRLVRISPFNAAGKRHTSFAAVEVIPLLEEVSSIEITNDEIRIDVFRSSGPGGQSVNTTDSAVRITHLPTGIVVSCQNEKSQIQNRESAMRILRARLLLNKRQEEAAIRKELAGNIVASWGEQVRNYVLAPYQLVKDLRSLHESSMPDKVFDGDIDGFIDAGIKWHAQKHILNQNGTRE</sequence>
<feature type="modified residue" description="N5-methylglutamine" evidence="6">
    <location>
        <position position="251"/>
    </location>
</feature>
<dbReference type="OrthoDB" id="9806673at2"/>
<dbReference type="HAMAP" id="MF_00094">
    <property type="entry name" value="Rel_fac_2"/>
    <property type="match status" value="1"/>
</dbReference>
<dbReference type="Gene3D" id="3.30.70.1660">
    <property type="match status" value="1"/>
</dbReference>
<dbReference type="PANTHER" id="PTHR43116:SF3">
    <property type="entry name" value="CLASS I PEPTIDE CHAIN RELEASE FACTOR"/>
    <property type="match status" value="1"/>
</dbReference>
<name>Q83N15_TROWT</name>
<dbReference type="Pfam" id="PF00472">
    <property type="entry name" value="RF-1"/>
    <property type="match status" value="1"/>
</dbReference>
<dbReference type="InterPro" id="IPR000352">
    <property type="entry name" value="Pep_chain_release_fac_I"/>
</dbReference>
<comment type="function">
    <text evidence="1 6">Peptide chain release factor 2 directs the termination of translation in response to the peptide chain termination codons UGA and UAA.</text>
</comment>
<dbReference type="STRING" id="203267.TWT_198"/>
<dbReference type="FunFam" id="3.30.160.20:FF:000004">
    <property type="entry name" value="Peptide chain release factor 1"/>
    <property type="match status" value="1"/>
</dbReference>
<dbReference type="KEGG" id="twh:TWT_198"/>
<dbReference type="eggNOG" id="COG1186">
    <property type="taxonomic scope" value="Bacteria"/>
</dbReference>
<keyword evidence="11" id="KW-1185">Reference proteome</keyword>
<feature type="coiled-coil region" evidence="8">
    <location>
        <begin position="52"/>
        <end position="89"/>
    </location>
</feature>
<dbReference type="GO" id="GO:0005737">
    <property type="term" value="C:cytoplasm"/>
    <property type="evidence" value="ECO:0007669"/>
    <property type="project" value="UniProtKB-SubCell"/>
</dbReference>
<evidence type="ECO:0000256" key="7">
    <source>
        <dbReference type="NCBIfam" id="TIGR00020"/>
    </source>
</evidence>
<dbReference type="PANTHER" id="PTHR43116">
    <property type="entry name" value="PEPTIDE CHAIN RELEASE FACTOR 2"/>
    <property type="match status" value="1"/>
</dbReference>
<evidence type="ECO:0000256" key="3">
    <source>
        <dbReference type="ARBA" id="ARBA00022481"/>
    </source>
</evidence>
<dbReference type="NCBIfam" id="TIGR00020">
    <property type="entry name" value="prfB"/>
    <property type="match status" value="1"/>
</dbReference>
<dbReference type="GeneID" id="67388354"/>
<dbReference type="AlphaFoldDB" id="Q83N15"/>
<evidence type="ECO:0000256" key="2">
    <source>
        <dbReference type="ARBA" id="ARBA00010835"/>
    </source>
</evidence>
<evidence type="ECO:0000313" key="10">
    <source>
        <dbReference type="EMBL" id="AAO44295.1"/>
    </source>
</evidence>
<dbReference type="HOGENOM" id="CLU_036856_6_0_11"/>
<dbReference type="GO" id="GO:0016149">
    <property type="term" value="F:translation release factor activity, codon specific"/>
    <property type="evidence" value="ECO:0007669"/>
    <property type="project" value="UniProtKB-UniRule"/>
</dbReference>
<keyword evidence="8" id="KW-0175">Coiled coil</keyword>
<proteinExistence type="inferred from homology"/>
<dbReference type="Gene3D" id="1.20.58.410">
    <property type="entry name" value="Release factor"/>
    <property type="match status" value="1"/>
</dbReference>